<dbReference type="InterPro" id="IPR017871">
    <property type="entry name" value="ABC_transporter-like_CS"/>
</dbReference>
<proteinExistence type="predicted"/>
<dbReference type="Gene3D" id="3.40.50.300">
    <property type="entry name" value="P-loop containing nucleotide triphosphate hydrolases"/>
    <property type="match status" value="1"/>
</dbReference>
<dbReference type="InterPro" id="IPR003439">
    <property type="entry name" value="ABC_transporter-like_ATP-bd"/>
</dbReference>
<dbReference type="Pfam" id="PF00664">
    <property type="entry name" value="ABC_membrane"/>
    <property type="match status" value="1"/>
</dbReference>
<evidence type="ECO:0000256" key="7">
    <source>
        <dbReference type="SAM" id="Phobius"/>
    </source>
</evidence>
<dbReference type="InterPro" id="IPR003593">
    <property type="entry name" value="AAA+_ATPase"/>
</dbReference>
<dbReference type="PANTHER" id="PTHR24221">
    <property type="entry name" value="ATP-BINDING CASSETTE SUB-FAMILY B"/>
    <property type="match status" value="1"/>
</dbReference>
<dbReference type="Pfam" id="PF00005">
    <property type="entry name" value="ABC_tran"/>
    <property type="match status" value="1"/>
</dbReference>
<dbReference type="PROSITE" id="PS00211">
    <property type="entry name" value="ABC_TRANSPORTER_1"/>
    <property type="match status" value="1"/>
</dbReference>
<evidence type="ECO:0000256" key="6">
    <source>
        <dbReference type="ARBA" id="ARBA00023136"/>
    </source>
</evidence>
<dbReference type="EMBL" id="MT418680">
    <property type="protein sequence ID" value="QKF93749.1"/>
    <property type="molecule type" value="Genomic_DNA"/>
</dbReference>
<dbReference type="SMART" id="SM00382">
    <property type="entry name" value="AAA"/>
    <property type="match status" value="1"/>
</dbReference>
<dbReference type="InterPro" id="IPR027417">
    <property type="entry name" value="P-loop_NTPase"/>
</dbReference>
<dbReference type="GO" id="GO:0016887">
    <property type="term" value="F:ATP hydrolysis activity"/>
    <property type="evidence" value="ECO:0007669"/>
    <property type="project" value="InterPro"/>
</dbReference>
<keyword evidence="2 7" id="KW-0812">Transmembrane</keyword>
<organism evidence="10 11">
    <name type="scientific">Fadolivirus FV1/VV64</name>
    <dbReference type="NCBI Taxonomy" id="3070911"/>
    <lineage>
        <taxon>Viruses</taxon>
        <taxon>Varidnaviria</taxon>
        <taxon>Bamfordvirae</taxon>
        <taxon>Nucleocytoviricota</taxon>
        <taxon>Megaviricetes</taxon>
        <taxon>Imitervirales</taxon>
        <taxon>Mimiviridae</taxon>
        <taxon>Klosneuvirinae</taxon>
        <taxon>Fadolivirus</taxon>
        <taxon>Fadolivirus algeromassiliense</taxon>
    </lineage>
</organism>
<dbReference type="Proteomes" id="UP001162001">
    <property type="component" value="Segment"/>
</dbReference>
<evidence type="ECO:0000313" key="10">
    <source>
        <dbReference type="EMBL" id="QKF93749.1"/>
    </source>
</evidence>
<feature type="transmembrane region" description="Helical" evidence="7">
    <location>
        <begin position="152"/>
        <end position="171"/>
    </location>
</feature>
<evidence type="ECO:0000256" key="3">
    <source>
        <dbReference type="ARBA" id="ARBA00022741"/>
    </source>
</evidence>
<keyword evidence="5 7" id="KW-1133">Transmembrane helix</keyword>
<feature type="domain" description="ABC transporter" evidence="8">
    <location>
        <begin position="330"/>
        <end position="543"/>
    </location>
</feature>
<dbReference type="PROSITE" id="PS50929">
    <property type="entry name" value="ABC_TM1F"/>
    <property type="match status" value="1"/>
</dbReference>
<gene>
    <name evidence="10" type="ORF">Fadolivirus_1_291</name>
</gene>
<dbReference type="PROSITE" id="PS50893">
    <property type="entry name" value="ABC_TRANSPORTER_2"/>
    <property type="match status" value="1"/>
</dbReference>
<comment type="subcellular location">
    <subcellularLocation>
        <location evidence="1">Membrane</location>
        <topology evidence="1">Multi-pass membrane protein</topology>
    </subcellularLocation>
</comment>
<dbReference type="PANTHER" id="PTHR24221:SF654">
    <property type="entry name" value="ATP-BINDING CASSETTE SUB-FAMILY B MEMBER 6"/>
    <property type="match status" value="1"/>
</dbReference>
<dbReference type="GO" id="GO:0140359">
    <property type="term" value="F:ABC-type transporter activity"/>
    <property type="evidence" value="ECO:0007669"/>
    <property type="project" value="InterPro"/>
</dbReference>
<keyword evidence="4" id="KW-0067">ATP-binding</keyword>
<dbReference type="InterPro" id="IPR011527">
    <property type="entry name" value="ABC1_TM_dom"/>
</dbReference>
<dbReference type="GO" id="GO:0005524">
    <property type="term" value="F:ATP binding"/>
    <property type="evidence" value="ECO:0007669"/>
    <property type="project" value="UniProtKB-KW"/>
</dbReference>
<dbReference type="GO" id="GO:0016020">
    <property type="term" value="C:membrane"/>
    <property type="evidence" value="ECO:0007669"/>
    <property type="project" value="UniProtKB-SubCell"/>
</dbReference>
<evidence type="ECO:0000313" key="11">
    <source>
        <dbReference type="Proteomes" id="UP001162001"/>
    </source>
</evidence>
<dbReference type="SUPFAM" id="SSF52540">
    <property type="entry name" value="P-loop containing nucleoside triphosphate hydrolases"/>
    <property type="match status" value="1"/>
</dbReference>
<sequence length="544" mass="64501">MSILLNYLNNYKWYIISGIIATNGISQLFKLITYRNLTEFINTIVTLNGSDSYLISFFIKLFLIHAIQDLSKYILEKIIGYGVKDLFKRIVKCIMFNTMEFYKKDIHTKINQIWLYLNNIELMMEKLLIDLPKILVFIGYYIYTIYRMYPNALLFIIPINIFIVFALHPFSKKQYKLQRDRLNYDLDVKNKLLEVTSNIEFVKLNNREDNEIMRIDNAYDRYTLNKIRDKWIGFCIDFISHIFNDFLILVIYSIGIIYIVQKQINPIDLLYLAVNTGNFCMQMMQLKDIYNYYMKINPKLEIIYHIINSKEEKVHDKKIQTYKRNDINSIKFNNITFSYDNIVNVIKDTSFEFKGNKINLLLGPNGSGKTTLIKLLLRIYELKNTNDDKNKICLDDIDIKQLSLNELRKRIVYVSQEPYIFNESVLYNIKYGTETVSDTKLMELCDILYSRNWLIENKDKSAGFRGRNLSGGERKKIQLINAICRDSEIIVFDEPTNTLDNNALLWFNEFIKLIRDKYNKTIIIITHDIRLKDVSDHIVDLTNK</sequence>
<feature type="transmembrane region" description="Helical" evidence="7">
    <location>
        <begin position="231"/>
        <end position="260"/>
    </location>
</feature>
<keyword evidence="6 7" id="KW-0472">Membrane</keyword>
<name>A0A7D3UUU9_9VIRU</name>
<keyword evidence="11" id="KW-1185">Reference proteome</keyword>
<protein>
    <submittedName>
        <fullName evidence="10">ABC transporter type 1 transmembrane domain</fullName>
    </submittedName>
</protein>
<feature type="transmembrane region" description="Helical" evidence="7">
    <location>
        <begin position="52"/>
        <end position="70"/>
    </location>
</feature>
<accession>A0A7D3UUU9</accession>
<dbReference type="Gene3D" id="1.20.1560.10">
    <property type="entry name" value="ABC transporter type 1, transmembrane domain"/>
    <property type="match status" value="1"/>
</dbReference>
<dbReference type="CDD" id="cd03228">
    <property type="entry name" value="ABCC_MRP_Like"/>
    <property type="match status" value="1"/>
</dbReference>
<evidence type="ECO:0000256" key="2">
    <source>
        <dbReference type="ARBA" id="ARBA00022692"/>
    </source>
</evidence>
<evidence type="ECO:0000256" key="5">
    <source>
        <dbReference type="ARBA" id="ARBA00022989"/>
    </source>
</evidence>
<dbReference type="SUPFAM" id="SSF90123">
    <property type="entry name" value="ABC transporter transmembrane region"/>
    <property type="match status" value="1"/>
</dbReference>
<keyword evidence="3" id="KW-0547">Nucleotide-binding</keyword>
<evidence type="ECO:0000256" key="4">
    <source>
        <dbReference type="ARBA" id="ARBA00022840"/>
    </source>
</evidence>
<dbReference type="InterPro" id="IPR039421">
    <property type="entry name" value="Type_1_exporter"/>
</dbReference>
<dbReference type="InterPro" id="IPR036640">
    <property type="entry name" value="ABC1_TM_sf"/>
</dbReference>
<feature type="domain" description="ABC transmembrane type-1" evidence="9">
    <location>
        <begin position="70"/>
        <end position="295"/>
    </location>
</feature>
<evidence type="ECO:0000259" key="9">
    <source>
        <dbReference type="PROSITE" id="PS50929"/>
    </source>
</evidence>
<reference evidence="10 11" key="1">
    <citation type="submission" date="2020-04" db="EMBL/GenBank/DDBJ databases">
        <title>Advantages and limits of metagenomic assembly and binning of a giant virus.</title>
        <authorList>
            <person name="Schulz F."/>
            <person name="Andreani J."/>
            <person name="Francis R."/>
            <person name="Boudjemaa H."/>
            <person name="Bou Khalil J.Y."/>
            <person name="Lee J."/>
            <person name="La Scola B."/>
            <person name="Woyke T."/>
        </authorList>
    </citation>
    <scope>NUCLEOTIDE SEQUENCE [LARGE SCALE GENOMIC DNA]</scope>
    <source>
        <strain evidence="10 11">FV1/VV64</strain>
    </source>
</reference>
<feature type="transmembrane region" description="Helical" evidence="7">
    <location>
        <begin position="127"/>
        <end position="146"/>
    </location>
</feature>
<evidence type="ECO:0000256" key="1">
    <source>
        <dbReference type="ARBA" id="ARBA00004141"/>
    </source>
</evidence>
<feature type="transmembrane region" description="Helical" evidence="7">
    <location>
        <begin position="12"/>
        <end position="32"/>
    </location>
</feature>
<evidence type="ECO:0000259" key="8">
    <source>
        <dbReference type="PROSITE" id="PS50893"/>
    </source>
</evidence>